<sequence length="292" mass="31744">MEKVSTKLRIKNELGRALVGEFLGTAVLMLVIGCVVAQSVLPRPSMNALINVNVGVGLGIVFGIAICARVSGGHINPAVSLMFLTFGQISALRFVLYALVQTAGAFVGAALAFAVYFDAIKQFDLGERQVYGSRATAQIFASYPNTHVGWFTGVIDQVIATALFCMFIAHITDKRNHYPAWTQPLVIGTVFVMIGTCFAYNAGYPCNPARDFGPRLFTLIAGYGFEVFSYRNYGWFWIPIVGPLIGGVLGGWIYRLAIGIHIPQDEYEAVATTTRELQVLTTVKEPNGTEEA</sequence>
<proteinExistence type="inferred from homology"/>
<dbReference type="Gene3D" id="1.20.1080.10">
    <property type="entry name" value="Glycerol uptake facilitator protein"/>
    <property type="match status" value="1"/>
</dbReference>
<dbReference type="GO" id="GO:0015254">
    <property type="term" value="F:glycerol channel activity"/>
    <property type="evidence" value="ECO:0007669"/>
    <property type="project" value="TreeGrafter"/>
</dbReference>
<comment type="similarity">
    <text evidence="2 8">Belongs to the MIP/aquaporin (TC 1.A.8) family.</text>
</comment>
<feature type="transmembrane region" description="Helical" evidence="9">
    <location>
        <begin position="21"/>
        <end position="42"/>
    </location>
</feature>
<feature type="transmembrane region" description="Helical" evidence="9">
    <location>
        <begin position="234"/>
        <end position="254"/>
    </location>
</feature>
<evidence type="ECO:0000256" key="6">
    <source>
        <dbReference type="ARBA" id="ARBA00023136"/>
    </source>
</evidence>
<evidence type="ECO:0000256" key="3">
    <source>
        <dbReference type="ARBA" id="ARBA00022448"/>
    </source>
</evidence>
<dbReference type="InterPro" id="IPR050363">
    <property type="entry name" value="MIP/Aquaporin"/>
</dbReference>
<dbReference type="SUPFAM" id="SSF81338">
    <property type="entry name" value="Aquaporin-like"/>
    <property type="match status" value="1"/>
</dbReference>
<dbReference type="InterPro" id="IPR000425">
    <property type="entry name" value="MIP"/>
</dbReference>
<feature type="transmembrane region" description="Helical" evidence="9">
    <location>
        <begin position="48"/>
        <end position="70"/>
    </location>
</feature>
<feature type="transmembrane region" description="Helical" evidence="9">
    <location>
        <begin position="181"/>
        <end position="202"/>
    </location>
</feature>
<comment type="function">
    <text evidence="7">Aquaglyceroporin that may modulate the water content and osmolytes during anhydrobiosis.</text>
</comment>
<evidence type="ECO:0000313" key="11">
    <source>
        <dbReference type="Proteomes" id="UP001201812"/>
    </source>
</evidence>
<evidence type="ECO:0000256" key="7">
    <source>
        <dbReference type="ARBA" id="ARBA00045280"/>
    </source>
</evidence>
<accession>A0AAD4MZJ6</accession>
<feature type="transmembrane region" description="Helical" evidence="9">
    <location>
        <begin position="148"/>
        <end position="169"/>
    </location>
</feature>
<keyword evidence="11" id="KW-1185">Reference proteome</keyword>
<keyword evidence="4 8" id="KW-0812">Transmembrane</keyword>
<keyword evidence="3 8" id="KW-0813">Transport</keyword>
<dbReference type="GO" id="GO:0016323">
    <property type="term" value="C:basolateral plasma membrane"/>
    <property type="evidence" value="ECO:0007669"/>
    <property type="project" value="TreeGrafter"/>
</dbReference>
<dbReference type="GO" id="GO:0015250">
    <property type="term" value="F:water channel activity"/>
    <property type="evidence" value="ECO:0007669"/>
    <property type="project" value="TreeGrafter"/>
</dbReference>
<evidence type="ECO:0000256" key="4">
    <source>
        <dbReference type="ARBA" id="ARBA00022692"/>
    </source>
</evidence>
<reference evidence="10" key="1">
    <citation type="submission" date="2022-01" db="EMBL/GenBank/DDBJ databases">
        <title>Genome Sequence Resource for Two Populations of Ditylenchus destructor, the Migratory Endoparasitic Phytonematode.</title>
        <authorList>
            <person name="Zhang H."/>
            <person name="Lin R."/>
            <person name="Xie B."/>
        </authorList>
    </citation>
    <scope>NUCLEOTIDE SEQUENCE</scope>
    <source>
        <strain evidence="10">BazhouSP</strain>
    </source>
</reference>
<evidence type="ECO:0000256" key="8">
    <source>
        <dbReference type="RuleBase" id="RU000477"/>
    </source>
</evidence>
<evidence type="ECO:0000256" key="1">
    <source>
        <dbReference type="ARBA" id="ARBA00004141"/>
    </source>
</evidence>
<dbReference type="PANTHER" id="PTHR43829:SF9">
    <property type="entry name" value="AQUAPORIN-9"/>
    <property type="match status" value="1"/>
</dbReference>
<name>A0AAD4MZJ6_9BILA</name>
<feature type="transmembrane region" description="Helical" evidence="9">
    <location>
        <begin position="91"/>
        <end position="117"/>
    </location>
</feature>
<comment type="subcellular location">
    <subcellularLocation>
        <location evidence="1">Membrane</location>
        <topology evidence="1">Multi-pass membrane protein</topology>
    </subcellularLocation>
</comment>
<dbReference type="PRINTS" id="PR00783">
    <property type="entry name" value="MINTRINSICP"/>
</dbReference>
<keyword evidence="5 9" id="KW-1133">Transmembrane helix</keyword>
<dbReference type="Pfam" id="PF00230">
    <property type="entry name" value="MIP"/>
    <property type="match status" value="1"/>
</dbReference>
<dbReference type="Proteomes" id="UP001201812">
    <property type="component" value="Unassembled WGS sequence"/>
</dbReference>
<protein>
    <submittedName>
        <fullName evidence="10">Major intrinsic protein domain-containing protein</fullName>
    </submittedName>
</protein>
<organism evidence="10 11">
    <name type="scientific">Ditylenchus destructor</name>
    <dbReference type="NCBI Taxonomy" id="166010"/>
    <lineage>
        <taxon>Eukaryota</taxon>
        <taxon>Metazoa</taxon>
        <taxon>Ecdysozoa</taxon>
        <taxon>Nematoda</taxon>
        <taxon>Chromadorea</taxon>
        <taxon>Rhabditida</taxon>
        <taxon>Tylenchina</taxon>
        <taxon>Tylenchomorpha</taxon>
        <taxon>Sphaerularioidea</taxon>
        <taxon>Anguinidae</taxon>
        <taxon>Anguininae</taxon>
        <taxon>Ditylenchus</taxon>
    </lineage>
</organism>
<evidence type="ECO:0000256" key="2">
    <source>
        <dbReference type="ARBA" id="ARBA00006175"/>
    </source>
</evidence>
<dbReference type="CDD" id="cd00333">
    <property type="entry name" value="MIP"/>
    <property type="match status" value="1"/>
</dbReference>
<dbReference type="PROSITE" id="PS51257">
    <property type="entry name" value="PROKAR_LIPOPROTEIN"/>
    <property type="match status" value="1"/>
</dbReference>
<dbReference type="AlphaFoldDB" id="A0AAD4MZJ6"/>
<dbReference type="EMBL" id="JAKKPZ010000018">
    <property type="protein sequence ID" value="KAI1712531.1"/>
    <property type="molecule type" value="Genomic_DNA"/>
</dbReference>
<dbReference type="InterPro" id="IPR023271">
    <property type="entry name" value="Aquaporin-like"/>
</dbReference>
<evidence type="ECO:0000256" key="5">
    <source>
        <dbReference type="ARBA" id="ARBA00022989"/>
    </source>
</evidence>
<gene>
    <name evidence="10" type="ORF">DdX_09623</name>
</gene>
<evidence type="ECO:0000313" key="10">
    <source>
        <dbReference type="EMBL" id="KAI1712531.1"/>
    </source>
</evidence>
<comment type="caution">
    <text evidence="10">The sequence shown here is derived from an EMBL/GenBank/DDBJ whole genome shotgun (WGS) entry which is preliminary data.</text>
</comment>
<keyword evidence="6 9" id="KW-0472">Membrane</keyword>
<evidence type="ECO:0000256" key="9">
    <source>
        <dbReference type="SAM" id="Phobius"/>
    </source>
</evidence>
<dbReference type="PANTHER" id="PTHR43829">
    <property type="entry name" value="AQUAPORIN OR AQUAGLYCEROPORIN RELATED"/>
    <property type="match status" value="1"/>
</dbReference>